<dbReference type="AlphaFoldDB" id="A0A811KDB3"/>
<dbReference type="EMBL" id="CAJFCW020000003">
    <property type="protein sequence ID" value="CAG9101462.1"/>
    <property type="molecule type" value="Genomic_DNA"/>
</dbReference>
<dbReference type="SUPFAM" id="SSF52833">
    <property type="entry name" value="Thioredoxin-like"/>
    <property type="match status" value="1"/>
</dbReference>
<dbReference type="SUPFAM" id="SSF47616">
    <property type="entry name" value="GST C-terminal domain-like"/>
    <property type="match status" value="1"/>
</dbReference>
<comment type="similarity">
    <text evidence="3">Belongs to the GST superfamily. Sigma family.</text>
</comment>
<gene>
    <name evidence="7" type="ORF">BOKJ2_LOCUS5240</name>
</gene>
<dbReference type="EC" id="2.5.1.18" evidence="1"/>
<dbReference type="CDD" id="cd03192">
    <property type="entry name" value="GST_C_Sigma_like"/>
    <property type="match status" value="1"/>
</dbReference>
<dbReference type="Proteomes" id="UP000783686">
    <property type="component" value="Unassembled WGS sequence"/>
</dbReference>
<evidence type="ECO:0000256" key="2">
    <source>
        <dbReference type="ARBA" id="ARBA00022679"/>
    </source>
</evidence>
<dbReference type="PROSITE" id="PS50405">
    <property type="entry name" value="GST_CTER"/>
    <property type="match status" value="1"/>
</dbReference>
<dbReference type="PANTHER" id="PTHR11571">
    <property type="entry name" value="GLUTATHIONE S-TRANSFERASE"/>
    <property type="match status" value="1"/>
</dbReference>
<dbReference type="PROSITE" id="PS50404">
    <property type="entry name" value="GST_NTER"/>
    <property type="match status" value="1"/>
</dbReference>
<sequence length="235" mass="27156">MIRSRILTQPHNRVVIHRMLAYSGRNVGMPKYELTYFNFRGRGEPIRQILHYGKVPFEDTKVTMEQWGGIKEDKKRFPYGQMPVFSIDGTLIAQSHSITRYVAAVAKVAGKNSVEAAEIDQVYELCREFADAITPYRRVCLGFLPGDKDQIYKEVFVPAVEKYCPMIQDHIGTNGFLHQGGISYADFYFSDLFLSLQLMHPAIFDKYPKLVELKRKMLGLPELQDYFKQRGDQPF</sequence>
<feature type="domain" description="GST N-terminal" evidence="5">
    <location>
        <begin position="30"/>
        <end position="110"/>
    </location>
</feature>
<dbReference type="Gene3D" id="3.40.30.10">
    <property type="entry name" value="Glutaredoxin"/>
    <property type="match status" value="1"/>
</dbReference>
<dbReference type="SFLD" id="SFLDG01205">
    <property type="entry name" value="AMPS.1"/>
    <property type="match status" value="1"/>
</dbReference>
<keyword evidence="8" id="KW-1185">Reference proteome</keyword>
<dbReference type="InterPro" id="IPR050213">
    <property type="entry name" value="GST_superfamily"/>
</dbReference>
<dbReference type="Pfam" id="PF14497">
    <property type="entry name" value="GST_C_3"/>
    <property type="match status" value="1"/>
</dbReference>
<dbReference type="InterPro" id="IPR036249">
    <property type="entry name" value="Thioredoxin-like_sf"/>
</dbReference>
<dbReference type="Gene3D" id="1.20.1050.10">
    <property type="match status" value="1"/>
</dbReference>
<dbReference type="InterPro" id="IPR004046">
    <property type="entry name" value="GST_C"/>
</dbReference>
<evidence type="ECO:0000256" key="1">
    <source>
        <dbReference type="ARBA" id="ARBA00012452"/>
    </source>
</evidence>
<accession>A0A811KDB3</accession>
<dbReference type="PANTHER" id="PTHR11571:SF224">
    <property type="entry name" value="HEMATOPOIETIC PROSTAGLANDIN D SYNTHASE"/>
    <property type="match status" value="1"/>
</dbReference>
<dbReference type="FunFam" id="3.40.30.10:FF:000258">
    <property type="entry name" value="Glutathione S-transferase"/>
    <property type="match status" value="1"/>
</dbReference>
<dbReference type="InterPro" id="IPR036282">
    <property type="entry name" value="Glutathione-S-Trfase_C_sf"/>
</dbReference>
<dbReference type="Proteomes" id="UP000614601">
    <property type="component" value="Unassembled WGS sequence"/>
</dbReference>
<dbReference type="InterPro" id="IPR010987">
    <property type="entry name" value="Glutathione-S-Trfase_C-like"/>
</dbReference>
<evidence type="ECO:0000313" key="7">
    <source>
        <dbReference type="EMBL" id="CAD5213733.1"/>
    </source>
</evidence>
<reference evidence="7" key="1">
    <citation type="submission" date="2020-09" db="EMBL/GenBank/DDBJ databases">
        <authorList>
            <person name="Kikuchi T."/>
        </authorList>
    </citation>
    <scope>NUCLEOTIDE SEQUENCE</scope>
    <source>
        <strain evidence="7">SH1</strain>
    </source>
</reference>
<dbReference type="SFLD" id="SFLDS00019">
    <property type="entry name" value="Glutathione_Transferase_(cytos"/>
    <property type="match status" value="1"/>
</dbReference>
<evidence type="ECO:0000259" key="6">
    <source>
        <dbReference type="PROSITE" id="PS50405"/>
    </source>
</evidence>
<dbReference type="Pfam" id="PF02798">
    <property type="entry name" value="GST_N"/>
    <property type="match status" value="1"/>
</dbReference>
<keyword evidence="2" id="KW-0808">Transferase</keyword>
<evidence type="ECO:0000256" key="3">
    <source>
        <dbReference type="ARBA" id="ARBA00038317"/>
    </source>
</evidence>
<proteinExistence type="inferred from homology"/>
<dbReference type="SFLD" id="SFLDG00363">
    <property type="entry name" value="AMPS_(cytGST):_Alpha-__Mu-__Pi"/>
    <property type="match status" value="1"/>
</dbReference>
<dbReference type="EMBL" id="CAJFDH010000003">
    <property type="protein sequence ID" value="CAD5213733.1"/>
    <property type="molecule type" value="Genomic_DNA"/>
</dbReference>
<name>A0A811KDB3_9BILA</name>
<feature type="domain" description="GST C-terminal" evidence="6">
    <location>
        <begin position="112"/>
        <end position="235"/>
    </location>
</feature>
<dbReference type="InterPro" id="IPR004045">
    <property type="entry name" value="Glutathione_S-Trfase_N"/>
</dbReference>
<dbReference type="GO" id="GO:0004364">
    <property type="term" value="F:glutathione transferase activity"/>
    <property type="evidence" value="ECO:0007669"/>
    <property type="project" value="UniProtKB-EC"/>
</dbReference>
<dbReference type="InterPro" id="IPR040079">
    <property type="entry name" value="Glutathione_S-Trfase"/>
</dbReference>
<evidence type="ECO:0000259" key="5">
    <source>
        <dbReference type="PROSITE" id="PS50404"/>
    </source>
</evidence>
<comment type="caution">
    <text evidence="7">The sequence shown here is derived from an EMBL/GenBank/DDBJ whole genome shotgun (WGS) entry which is preliminary data.</text>
</comment>
<evidence type="ECO:0000313" key="8">
    <source>
        <dbReference type="Proteomes" id="UP000614601"/>
    </source>
</evidence>
<dbReference type="GO" id="GO:0006749">
    <property type="term" value="P:glutathione metabolic process"/>
    <property type="evidence" value="ECO:0007669"/>
    <property type="project" value="TreeGrafter"/>
</dbReference>
<comment type="catalytic activity">
    <reaction evidence="4">
        <text>RX + glutathione = an S-substituted glutathione + a halide anion + H(+)</text>
        <dbReference type="Rhea" id="RHEA:16437"/>
        <dbReference type="ChEBI" id="CHEBI:15378"/>
        <dbReference type="ChEBI" id="CHEBI:16042"/>
        <dbReference type="ChEBI" id="CHEBI:17792"/>
        <dbReference type="ChEBI" id="CHEBI:57925"/>
        <dbReference type="ChEBI" id="CHEBI:90779"/>
        <dbReference type="EC" id="2.5.1.18"/>
    </reaction>
</comment>
<organism evidence="7 8">
    <name type="scientific">Bursaphelenchus okinawaensis</name>
    <dbReference type="NCBI Taxonomy" id="465554"/>
    <lineage>
        <taxon>Eukaryota</taxon>
        <taxon>Metazoa</taxon>
        <taxon>Ecdysozoa</taxon>
        <taxon>Nematoda</taxon>
        <taxon>Chromadorea</taxon>
        <taxon>Rhabditida</taxon>
        <taxon>Tylenchina</taxon>
        <taxon>Tylenchomorpha</taxon>
        <taxon>Aphelenchoidea</taxon>
        <taxon>Aphelenchoididae</taxon>
        <taxon>Bursaphelenchus</taxon>
    </lineage>
</organism>
<protein>
    <recommendedName>
        <fullName evidence="1">glutathione transferase</fullName>
        <ecNumber evidence="1">2.5.1.18</ecNumber>
    </recommendedName>
</protein>
<dbReference type="OrthoDB" id="414243at2759"/>
<evidence type="ECO:0000256" key="4">
    <source>
        <dbReference type="ARBA" id="ARBA00047960"/>
    </source>
</evidence>
<dbReference type="CDD" id="cd03039">
    <property type="entry name" value="GST_N_Sigma_like"/>
    <property type="match status" value="1"/>
</dbReference>